<proteinExistence type="predicted"/>
<gene>
    <name evidence="2" type="ORF">PLEPLA_LOCUS43261</name>
</gene>
<feature type="region of interest" description="Disordered" evidence="1">
    <location>
        <begin position="48"/>
        <end position="71"/>
    </location>
</feature>
<evidence type="ECO:0000313" key="2">
    <source>
        <dbReference type="EMBL" id="CAB1455485.1"/>
    </source>
</evidence>
<keyword evidence="3" id="KW-1185">Reference proteome</keyword>
<evidence type="ECO:0000313" key="3">
    <source>
        <dbReference type="Proteomes" id="UP001153269"/>
    </source>
</evidence>
<dbReference type="AlphaFoldDB" id="A0A9N7VWE8"/>
<name>A0A9N7VWE8_PLEPL</name>
<dbReference type="Proteomes" id="UP001153269">
    <property type="component" value="Unassembled WGS sequence"/>
</dbReference>
<reference evidence="2" key="1">
    <citation type="submission" date="2020-03" db="EMBL/GenBank/DDBJ databases">
        <authorList>
            <person name="Weist P."/>
        </authorList>
    </citation>
    <scope>NUCLEOTIDE SEQUENCE</scope>
</reference>
<accession>A0A9N7VWE8</accession>
<dbReference type="EMBL" id="CADEAL010004257">
    <property type="protein sequence ID" value="CAB1455485.1"/>
    <property type="molecule type" value="Genomic_DNA"/>
</dbReference>
<protein>
    <submittedName>
        <fullName evidence="2">Uncharacterized protein</fullName>
    </submittedName>
</protein>
<organism evidence="2 3">
    <name type="scientific">Pleuronectes platessa</name>
    <name type="common">European plaice</name>
    <dbReference type="NCBI Taxonomy" id="8262"/>
    <lineage>
        <taxon>Eukaryota</taxon>
        <taxon>Metazoa</taxon>
        <taxon>Chordata</taxon>
        <taxon>Craniata</taxon>
        <taxon>Vertebrata</taxon>
        <taxon>Euteleostomi</taxon>
        <taxon>Actinopterygii</taxon>
        <taxon>Neopterygii</taxon>
        <taxon>Teleostei</taxon>
        <taxon>Neoteleostei</taxon>
        <taxon>Acanthomorphata</taxon>
        <taxon>Carangaria</taxon>
        <taxon>Pleuronectiformes</taxon>
        <taxon>Pleuronectoidei</taxon>
        <taxon>Pleuronectidae</taxon>
        <taxon>Pleuronectes</taxon>
    </lineage>
</organism>
<evidence type="ECO:0000256" key="1">
    <source>
        <dbReference type="SAM" id="MobiDB-lite"/>
    </source>
</evidence>
<comment type="caution">
    <text evidence="2">The sequence shown here is derived from an EMBL/GenBank/DDBJ whole genome shotgun (WGS) entry which is preliminary data.</text>
</comment>
<sequence length="115" mass="12526">MCVCDAGFIVELQSSCCCCCRPPTLCGLFTKVSPSACQQTIVPTAAGRTPDDTRALHNRPKPVRPSPLPPPALEAHRHLLPALADPHLQGAADGAAWLRRHLQPRQWPLCADRWS</sequence>